<sequence length="131" mass="15216">MKLFYEVWNGGTRKCEGFSFLKGTNRERLQLEGIGDYARKDLAMDHFLRKQLIWNILYEILDDWRCKGIIVLHSSIGSKFLGKYNSIRLLAATIQSVITADRLLQKPENVKARLDTYTDQFAHDIILGSYQ</sequence>
<proteinExistence type="predicted"/>
<keyword evidence="2" id="KW-1185">Reference proteome</keyword>
<reference evidence="1" key="1">
    <citation type="journal article" date="2020" name="G3 (Bethesda)">
        <title>High-Quality Assemblies for Three Invasive Social Wasps from the &lt;i&gt;Vespula&lt;/i&gt; Genus.</title>
        <authorList>
            <person name="Harrop T.W.R."/>
            <person name="Guhlin J."/>
            <person name="McLaughlin G.M."/>
            <person name="Permina E."/>
            <person name="Stockwell P."/>
            <person name="Gilligan J."/>
            <person name="Le Lec M.F."/>
            <person name="Gruber M.A.M."/>
            <person name="Quinn O."/>
            <person name="Lovegrove M."/>
            <person name="Duncan E.J."/>
            <person name="Remnant E.J."/>
            <person name="Van Eeckhoven J."/>
            <person name="Graham B."/>
            <person name="Knapp R.A."/>
            <person name="Langford K.W."/>
            <person name="Kronenberg Z."/>
            <person name="Press M.O."/>
            <person name="Eacker S.M."/>
            <person name="Wilson-Rankin E.E."/>
            <person name="Purcell J."/>
            <person name="Lester P.J."/>
            <person name="Dearden P.K."/>
        </authorList>
    </citation>
    <scope>NUCLEOTIDE SEQUENCE</scope>
    <source>
        <strain evidence="1">Linc-1</strain>
    </source>
</reference>
<name>A0A834MPU1_VESGE</name>
<protein>
    <submittedName>
        <fullName evidence="1">Uncharacterized protein</fullName>
    </submittedName>
</protein>
<comment type="caution">
    <text evidence="1">The sequence shown here is derived from an EMBL/GenBank/DDBJ whole genome shotgun (WGS) entry which is preliminary data.</text>
</comment>
<organism evidence="1 2">
    <name type="scientific">Vespula germanica</name>
    <name type="common">German yellow jacket</name>
    <name type="synonym">Paravespula germanica</name>
    <dbReference type="NCBI Taxonomy" id="30212"/>
    <lineage>
        <taxon>Eukaryota</taxon>
        <taxon>Metazoa</taxon>
        <taxon>Ecdysozoa</taxon>
        <taxon>Arthropoda</taxon>
        <taxon>Hexapoda</taxon>
        <taxon>Insecta</taxon>
        <taxon>Pterygota</taxon>
        <taxon>Neoptera</taxon>
        <taxon>Endopterygota</taxon>
        <taxon>Hymenoptera</taxon>
        <taxon>Apocrita</taxon>
        <taxon>Aculeata</taxon>
        <taxon>Vespoidea</taxon>
        <taxon>Vespidae</taxon>
        <taxon>Vespinae</taxon>
        <taxon>Vespula</taxon>
    </lineage>
</organism>
<evidence type="ECO:0000313" key="1">
    <source>
        <dbReference type="EMBL" id="KAF7380345.1"/>
    </source>
</evidence>
<dbReference type="Proteomes" id="UP000617340">
    <property type="component" value="Unassembled WGS sequence"/>
</dbReference>
<evidence type="ECO:0000313" key="2">
    <source>
        <dbReference type="Proteomes" id="UP000617340"/>
    </source>
</evidence>
<gene>
    <name evidence="1" type="ORF">HZH68_016210</name>
</gene>
<dbReference type="EMBL" id="JACSDZ010000023">
    <property type="protein sequence ID" value="KAF7380345.1"/>
    <property type="molecule type" value="Genomic_DNA"/>
</dbReference>
<accession>A0A834MPU1</accession>
<dbReference type="AlphaFoldDB" id="A0A834MPU1"/>